<dbReference type="Gene3D" id="3.30.450.60">
    <property type="match status" value="1"/>
</dbReference>
<evidence type="ECO:0000256" key="4">
    <source>
        <dbReference type="ARBA" id="ARBA00022927"/>
    </source>
</evidence>
<evidence type="ECO:0000256" key="3">
    <source>
        <dbReference type="ARBA" id="ARBA00022448"/>
    </source>
</evidence>
<keyword evidence="5" id="KW-0472">Membrane</keyword>
<dbReference type="AlphaFoldDB" id="A0A8B7NBH4"/>
<dbReference type="Proteomes" id="UP000694843">
    <property type="component" value="Unplaced"/>
</dbReference>
<sequence>MLYFLVIASKESAVLFTHRFNPQLCPCHPAGLASVIEKCMVDSRTEKPENFVEDTNESRTLVYRWFGACMLIASADSDDNLLQVYEFLNLYLSALSQYFPNLSRHTIIQNPAKLHIVLEEMVIGGVIVETSPAHALSIVRLLDDINV</sequence>
<evidence type="ECO:0000256" key="2">
    <source>
        <dbReference type="ARBA" id="ARBA00006972"/>
    </source>
</evidence>
<name>A0A8B7NBH4_HYAAZ</name>
<organism evidence="7 8">
    <name type="scientific">Hyalella azteca</name>
    <name type="common">Amphipod</name>
    <dbReference type="NCBI Taxonomy" id="294128"/>
    <lineage>
        <taxon>Eukaryota</taxon>
        <taxon>Metazoa</taxon>
        <taxon>Ecdysozoa</taxon>
        <taxon>Arthropoda</taxon>
        <taxon>Crustacea</taxon>
        <taxon>Multicrustacea</taxon>
        <taxon>Malacostraca</taxon>
        <taxon>Eumalacostraca</taxon>
        <taxon>Peracarida</taxon>
        <taxon>Amphipoda</taxon>
        <taxon>Senticaudata</taxon>
        <taxon>Talitrida</taxon>
        <taxon>Talitroidea</taxon>
        <taxon>Hyalellidae</taxon>
        <taxon>Hyalella</taxon>
    </lineage>
</organism>
<keyword evidence="7" id="KW-1185">Reference proteome</keyword>
<dbReference type="OrthoDB" id="371463at2759"/>
<evidence type="ECO:0000313" key="8">
    <source>
        <dbReference type="RefSeq" id="XP_018010901.2"/>
    </source>
</evidence>
<dbReference type="PANTHER" id="PTHR11753">
    <property type="entry name" value="ADAPTOR COMPLEXES SMALL SUBUNIT FAMILY"/>
    <property type="match status" value="1"/>
</dbReference>
<comment type="subcellular location">
    <subcellularLocation>
        <location evidence="1">Endomembrane system</location>
    </subcellularLocation>
</comment>
<dbReference type="InterPro" id="IPR011012">
    <property type="entry name" value="Longin-like_dom_sf"/>
</dbReference>
<keyword evidence="3" id="KW-0813">Transport</keyword>
<dbReference type="GeneID" id="108668240"/>
<keyword evidence="4" id="KW-0653">Protein transport</keyword>
<dbReference type="KEGG" id="hazt:108668240"/>
<dbReference type="Pfam" id="PF01217">
    <property type="entry name" value="Clat_adaptor_s"/>
    <property type="match status" value="1"/>
</dbReference>
<dbReference type="RefSeq" id="XP_018010901.2">
    <property type="nucleotide sequence ID" value="XM_018155412.2"/>
</dbReference>
<evidence type="ECO:0000259" key="6">
    <source>
        <dbReference type="Pfam" id="PF01217"/>
    </source>
</evidence>
<evidence type="ECO:0000256" key="1">
    <source>
        <dbReference type="ARBA" id="ARBA00004308"/>
    </source>
</evidence>
<evidence type="ECO:0000313" key="7">
    <source>
        <dbReference type="Proteomes" id="UP000694843"/>
    </source>
</evidence>
<dbReference type="SUPFAM" id="SSF64356">
    <property type="entry name" value="SNARE-like"/>
    <property type="match status" value="1"/>
</dbReference>
<dbReference type="InterPro" id="IPR022775">
    <property type="entry name" value="AP_mu_sigma_su"/>
</dbReference>
<protein>
    <submittedName>
        <fullName evidence="8">AP-4 complex subunit sigma-1</fullName>
    </submittedName>
</protein>
<dbReference type="GO" id="GO:0012505">
    <property type="term" value="C:endomembrane system"/>
    <property type="evidence" value="ECO:0007669"/>
    <property type="project" value="UniProtKB-SubCell"/>
</dbReference>
<evidence type="ECO:0000256" key="5">
    <source>
        <dbReference type="ARBA" id="ARBA00023136"/>
    </source>
</evidence>
<comment type="similarity">
    <text evidence="2">Belongs to the adaptor complexes small subunit family.</text>
</comment>
<dbReference type="GO" id="GO:0015031">
    <property type="term" value="P:protein transport"/>
    <property type="evidence" value="ECO:0007669"/>
    <property type="project" value="UniProtKB-KW"/>
</dbReference>
<reference evidence="8" key="1">
    <citation type="submission" date="2025-08" db="UniProtKB">
        <authorList>
            <consortium name="RefSeq"/>
        </authorList>
    </citation>
    <scope>IDENTIFICATION</scope>
    <source>
        <tissue evidence="8">Whole organism</tissue>
    </source>
</reference>
<proteinExistence type="inferred from homology"/>
<accession>A0A8B7NBH4</accession>
<gene>
    <name evidence="8" type="primary">LOC108668240</name>
</gene>
<dbReference type="InterPro" id="IPR016635">
    <property type="entry name" value="AP_complex_ssu"/>
</dbReference>
<feature type="domain" description="AP complex mu/sigma subunit" evidence="6">
    <location>
        <begin position="1"/>
        <end position="144"/>
    </location>
</feature>